<reference evidence="11 12" key="1">
    <citation type="submission" date="2021-09" db="EMBL/GenBank/DDBJ databases">
        <title>The complete genome sequence of a new microorganism.</title>
        <authorList>
            <person name="Zi Z."/>
        </authorList>
    </citation>
    <scope>NUCLEOTIDE SEQUENCE [LARGE SCALE GENOMIC DNA]</scope>
    <source>
        <strain evidence="11 12">WGZ8</strain>
    </source>
</reference>
<accession>A0ABS7VU96</accession>
<comment type="caution">
    <text evidence="11">The sequence shown here is derived from an EMBL/GenBank/DDBJ whole genome shotgun (WGS) entry which is preliminary data.</text>
</comment>
<proteinExistence type="inferred from homology"/>
<evidence type="ECO:0000259" key="10">
    <source>
        <dbReference type="PROSITE" id="PS50928"/>
    </source>
</evidence>
<protein>
    <submittedName>
        <fullName evidence="11">ABC transporter permease</fullName>
    </submittedName>
</protein>
<dbReference type="InterPro" id="IPR035906">
    <property type="entry name" value="MetI-like_sf"/>
</dbReference>
<gene>
    <name evidence="11" type="ORF">K9B37_23160</name>
</gene>
<keyword evidence="5" id="KW-0571">Peptide transport</keyword>
<evidence type="ECO:0000313" key="11">
    <source>
        <dbReference type="EMBL" id="MBZ6079158.1"/>
    </source>
</evidence>
<organism evidence="11 12">
    <name type="scientific">Microvirga puerhi</name>
    <dbReference type="NCBI Taxonomy" id="2876078"/>
    <lineage>
        <taxon>Bacteria</taxon>
        <taxon>Pseudomonadati</taxon>
        <taxon>Pseudomonadota</taxon>
        <taxon>Alphaproteobacteria</taxon>
        <taxon>Hyphomicrobiales</taxon>
        <taxon>Methylobacteriaceae</taxon>
        <taxon>Microvirga</taxon>
    </lineage>
</organism>
<evidence type="ECO:0000256" key="4">
    <source>
        <dbReference type="ARBA" id="ARBA00022692"/>
    </source>
</evidence>
<keyword evidence="3" id="KW-1003">Cell membrane</keyword>
<dbReference type="CDD" id="cd06261">
    <property type="entry name" value="TM_PBP2"/>
    <property type="match status" value="1"/>
</dbReference>
<evidence type="ECO:0000256" key="2">
    <source>
        <dbReference type="ARBA" id="ARBA00022448"/>
    </source>
</evidence>
<dbReference type="Proteomes" id="UP000704176">
    <property type="component" value="Unassembled WGS sequence"/>
</dbReference>
<feature type="transmembrane region" description="Helical" evidence="9">
    <location>
        <begin position="203"/>
        <end position="236"/>
    </location>
</feature>
<keyword evidence="4 9" id="KW-0812">Transmembrane</keyword>
<evidence type="ECO:0000256" key="6">
    <source>
        <dbReference type="ARBA" id="ARBA00022927"/>
    </source>
</evidence>
<evidence type="ECO:0000256" key="5">
    <source>
        <dbReference type="ARBA" id="ARBA00022856"/>
    </source>
</evidence>
<evidence type="ECO:0000256" key="7">
    <source>
        <dbReference type="ARBA" id="ARBA00022989"/>
    </source>
</evidence>
<comment type="similarity">
    <text evidence="9">Belongs to the binding-protein-dependent transport system permease family.</text>
</comment>
<dbReference type="Gene3D" id="1.10.3720.10">
    <property type="entry name" value="MetI-like"/>
    <property type="match status" value="1"/>
</dbReference>
<sequence length="293" mass="31069">MSVAPAAPSPHAKSPRRGKLDLRLLVPALFCTLYVLAAVFGPFLTHYDPVATNTSQRLRPPLTELRDGSLALFGTDQVGRDLFGQVIAGAQISLTVGILTLLLAGTVGTALGVLAGYRGGWLDTVVMRLADIQLAFPSILLAVLIAAVLGPSLVNVILVLALTRWVVFARVARAQTLAVRVRDFVNASRTLGASHLHIVRHCILPAVVAPILVVATVQFGLVIVAEASLSFLGLGMPPGTPSWGISIANGRNYLVTAWWISTMPGLVLSALVIAVGILGDRLRDRFDPNLTTR</sequence>
<dbReference type="EMBL" id="JAIRBM010000028">
    <property type="protein sequence ID" value="MBZ6079158.1"/>
    <property type="molecule type" value="Genomic_DNA"/>
</dbReference>
<evidence type="ECO:0000256" key="8">
    <source>
        <dbReference type="ARBA" id="ARBA00023136"/>
    </source>
</evidence>
<dbReference type="InterPro" id="IPR000515">
    <property type="entry name" value="MetI-like"/>
</dbReference>
<dbReference type="PROSITE" id="PS50928">
    <property type="entry name" value="ABC_TM1"/>
    <property type="match status" value="1"/>
</dbReference>
<keyword evidence="8 9" id="KW-0472">Membrane</keyword>
<dbReference type="PANTHER" id="PTHR43386:SF1">
    <property type="entry name" value="D,D-DIPEPTIDE TRANSPORT SYSTEM PERMEASE PROTEIN DDPC-RELATED"/>
    <property type="match status" value="1"/>
</dbReference>
<evidence type="ECO:0000313" key="12">
    <source>
        <dbReference type="Proteomes" id="UP000704176"/>
    </source>
</evidence>
<dbReference type="SUPFAM" id="SSF161098">
    <property type="entry name" value="MetI-like"/>
    <property type="match status" value="1"/>
</dbReference>
<feature type="transmembrane region" description="Helical" evidence="9">
    <location>
        <begin position="92"/>
        <end position="117"/>
    </location>
</feature>
<name>A0ABS7VU96_9HYPH</name>
<dbReference type="RefSeq" id="WP_224315961.1">
    <property type="nucleotide sequence ID" value="NZ_JAIRBM010000028.1"/>
</dbReference>
<feature type="transmembrane region" description="Helical" evidence="9">
    <location>
        <begin position="153"/>
        <end position="172"/>
    </location>
</feature>
<feature type="transmembrane region" description="Helical" evidence="9">
    <location>
        <begin position="256"/>
        <end position="278"/>
    </location>
</feature>
<keyword evidence="7 9" id="KW-1133">Transmembrane helix</keyword>
<comment type="subcellular location">
    <subcellularLocation>
        <location evidence="1 9">Cell membrane</location>
        <topology evidence="1 9">Multi-pass membrane protein</topology>
    </subcellularLocation>
</comment>
<feature type="domain" description="ABC transmembrane type-1" evidence="10">
    <location>
        <begin position="90"/>
        <end position="279"/>
    </location>
</feature>
<evidence type="ECO:0000256" key="9">
    <source>
        <dbReference type="RuleBase" id="RU363032"/>
    </source>
</evidence>
<dbReference type="PANTHER" id="PTHR43386">
    <property type="entry name" value="OLIGOPEPTIDE TRANSPORT SYSTEM PERMEASE PROTEIN APPC"/>
    <property type="match status" value="1"/>
</dbReference>
<feature type="transmembrane region" description="Helical" evidence="9">
    <location>
        <begin position="24"/>
        <end position="44"/>
    </location>
</feature>
<evidence type="ECO:0000256" key="3">
    <source>
        <dbReference type="ARBA" id="ARBA00022475"/>
    </source>
</evidence>
<keyword evidence="12" id="KW-1185">Reference proteome</keyword>
<dbReference type="InterPro" id="IPR050366">
    <property type="entry name" value="BP-dependent_transpt_permease"/>
</dbReference>
<keyword evidence="2 9" id="KW-0813">Transport</keyword>
<dbReference type="Pfam" id="PF00528">
    <property type="entry name" value="BPD_transp_1"/>
    <property type="match status" value="1"/>
</dbReference>
<keyword evidence="6" id="KW-0653">Protein transport</keyword>
<evidence type="ECO:0000256" key="1">
    <source>
        <dbReference type="ARBA" id="ARBA00004651"/>
    </source>
</evidence>